<dbReference type="InterPro" id="IPR015915">
    <property type="entry name" value="Kelch-typ_b-propeller"/>
</dbReference>
<keyword evidence="1" id="KW-0880">Kelch repeat</keyword>
<gene>
    <name evidence="5" type="ORF">BGZ96_012030</name>
</gene>
<evidence type="ECO:0000313" key="6">
    <source>
        <dbReference type="Proteomes" id="UP001194696"/>
    </source>
</evidence>
<keyword evidence="4" id="KW-0812">Transmembrane</keyword>
<protein>
    <recommendedName>
        <fullName evidence="7">Galactose oxidase</fullName>
    </recommendedName>
</protein>
<dbReference type="EMBL" id="JAAAIM010000884">
    <property type="protein sequence ID" value="KAG0283570.1"/>
    <property type="molecule type" value="Genomic_DNA"/>
</dbReference>
<feature type="region of interest" description="Disordered" evidence="3">
    <location>
        <begin position="511"/>
        <end position="530"/>
    </location>
</feature>
<proteinExistence type="predicted"/>
<reference evidence="5 6" key="1">
    <citation type="journal article" date="2020" name="Fungal Divers.">
        <title>Resolving the Mortierellaceae phylogeny through synthesis of multi-gene phylogenetics and phylogenomics.</title>
        <authorList>
            <person name="Vandepol N."/>
            <person name="Liber J."/>
            <person name="Desiro A."/>
            <person name="Na H."/>
            <person name="Kennedy M."/>
            <person name="Barry K."/>
            <person name="Grigoriev I.V."/>
            <person name="Miller A.N."/>
            <person name="O'Donnell K."/>
            <person name="Stajich J.E."/>
            <person name="Bonito G."/>
        </authorList>
    </citation>
    <scope>NUCLEOTIDE SEQUENCE [LARGE SCALE GENOMIC DNA]</scope>
    <source>
        <strain evidence="5 6">AD045</strain>
    </source>
</reference>
<dbReference type="Proteomes" id="UP001194696">
    <property type="component" value="Unassembled WGS sequence"/>
</dbReference>
<evidence type="ECO:0000256" key="3">
    <source>
        <dbReference type="SAM" id="MobiDB-lite"/>
    </source>
</evidence>
<keyword evidence="2" id="KW-0677">Repeat</keyword>
<evidence type="ECO:0000256" key="1">
    <source>
        <dbReference type="ARBA" id="ARBA00022441"/>
    </source>
</evidence>
<dbReference type="SUPFAM" id="SSF117281">
    <property type="entry name" value="Kelch motif"/>
    <property type="match status" value="1"/>
</dbReference>
<dbReference type="Pfam" id="PF24681">
    <property type="entry name" value="Kelch_KLHDC2_KLHL20_DRC7"/>
    <property type="match status" value="1"/>
</dbReference>
<accession>A0ABQ7JR88</accession>
<dbReference type="Gene3D" id="2.120.10.80">
    <property type="entry name" value="Kelch-type beta propeller"/>
    <property type="match status" value="2"/>
</dbReference>
<keyword evidence="4" id="KW-0472">Membrane</keyword>
<evidence type="ECO:0000313" key="5">
    <source>
        <dbReference type="EMBL" id="KAG0283570.1"/>
    </source>
</evidence>
<evidence type="ECO:0008006" key="7">
    <source>
        <dbReference type="Google" id="ProtNLM"/>
    </source>
</evidence>
<keyword evidence="6" id="KW-1185">Reference proteome</keyword>
<feature type="region of interest" description="Disordered" evidence="3">
    <location>
        <begin position="377"/>
        <end position="399"/>
    </location>
</feature>
<evidence type="ECO:0000256" key="4">
    <source>
        <dbReference type="SAM" id="Phobius"/>
    </source>
</evidence>
<dbReference type="PANTHER" id="PTHR46093:SF18">
    <property type="entry name" value="FIBRONECTIN TYPE-III DOMAIN-CONTAINING PROTEIN"/>
    <property type="match status" value="1"/>
</dbReference>
<sequence>MATIPPRWFHAASSLGSTIYFTGGTTHSSSTGKAVLLSDTIGLDIAQAWETSSPPLNTLAEVPATVSGHVMNKISGTTQLLIAGGESTSPLTQASFTYLFETKAGSWSVIKPPTPTPPNHRLYSASVSTGKDGLLLEGGYLTTVANNTFAPSLISINPAAKYQPSSTTPVALAANAPALARHTMTLTTDGQAVILGGITSQGTVANLTIAYVLDTQATTSEWKVVPLTGTPPDPRMSFSTVMVNSTTMLVYGGTADLKTGFSNAFYLDLLSWTWSSPPMQGDAPNLWGHTATMAGNFMIVGFGTSSTPRTENIALLDVASNTWTKRFQPVGQYVPENTSNTGRLSVAAVLGIAFVFTAFIVGGAFHLLVRRRKKQTKNTLARQNMGDHTARSAVRTSASNEDRSLFRKLASLLGIGGSSRGSRDNTRRSVRYSDMQLHSSAMAISSRMTQMGYSPVSLGYPENVVEQGSGQVSVSSYIYPNQACVETEKQVQDGQETQIVFHTLTQAQQEALKLSKQPPSNKSKLYQLDY</sequence>
<name>A0ABQ7JR88_9FUNG</name>
<dbReference type="PANTHER" id="PTHR46093">
    <property type="entry name" value="ACYL-COA-BINDING DOMAIN-CONTAINING PROTEIN 5"/>
    <property type="match status" value="1"/>
</dbReference>
<feature type="transmembrane region" description="Helical" evidence="4">
    <location>
        <begin position="344"/>
        <end position="369"/>
    </location>
</feature>
<keyword evidence="4" id="KW-1133">Transmembrane helix</keyword>
<comment type="caution">
    <text evidence="5">The sequence shown here is derived from an EMBL/GenBank/DDBJ whole genome shotgun (WGS) entry which is preliminary data.</text>
</comment>
<organism evidence="5 6">
    <name type="scientific">Linnemannia gamsii</name>
    <dbReference type="NCBI Taxonomy" id="64522"/>
    <lineage>
        <taxon>Eukaryota</taxon>
        <taxon>Fungi</taxon>
        <taxon>Fungi incertae sedis</taxon>
        <taxon>Mucoromycota</taxon>
        <taxon>Mortierellomycotina</taxon>
        <taxon>Mortierellomycetes</taxon>
        <taxon>Mortierellales</taxon>
        <taxon>Mortierellaceae</taxon>
        <taxon>Linnemannia</taxon>
    </lineage>
</organism>
<evidence type="ECO:0000256" key="2">
    <source>
        <dbReference type="ARBA" id="ARBA00022737"/>
    </source>
</evidence>